<keyword evidence="3" id="KW-1185">Reference proteome</keyword>
<name>A0A1G8UJG9_9RHOB</name>
<dbReference type="InterPro" id="IPR029024">
    <property type="entry name" value="TerB-like"/>
</dbReference>
<evidence type="ECO:0000313" key="3">
    <source>
        <dbReference type="Proteomes" id="UP000199093"/>
    </source>
</evidence>
<organism evidence="2 3">
    <name type="scientific">Salipiger marinus</name>
    <dbReference type="NCBI Taxonomy" id="555512"/>
    <lineage>
        <taxon>Bacteria</taxon>
        <taxon>Pseudomonadati</taxon>
        <taxon>Pseudomonadota</taxon>
        <taxon>Alphaproteobacteria</taxon>
        <taxon>Rhodobacterales</taxon>
        <taxon>Roseobacteraceae</taxon>
        <taxon>Salipiger</taxon>
    </lineage>
</organism>
<gene>
    <name evidence="2" type="ORF">SAMN04487993_10439</name>
</gene>
<evidence type="ECO:0000313" key="2">
    <source>
        <dbReference type="EMBL" id="SDJ53982.1"/>
    </source>
</evidence>
<dbReference type="Proteomes" id="UP000199093">
    <property type="component" value="Unassembled WGS sequence"/>
</dbReference>
<dbReference type="Pfam" id="PF05099">
    <property type="entry name" value="TerB"/>
    <property type="match status" value="1"/>
</dbReference>
<dbReference type="OrthoDB" id="6543050at2"/>
<dbReference type="STRING" id="555512.SAMN04487993_10439"/>
<evidence type="ECO:0000259" key="1">
    <source>
        <dbReference type="Pfam" id="PF05099"/>
    </source>
</evidence>
<dbReference type="RefSeq" id="WP_089852323.1">
    <property type="nucleotide sequence ID" value="NZ_FNEJ01000043.1"/>
</dbReference>
<dbReference type="InterPro" id="IPR007791">
    <property type="entry name" value="DjlA_N"/>
</dbReference>
<accession>A0A1G8UJG9</accession>
<reference evidence="2 3" key="1">
    <citation type="submission" date="2016-10" db="EMBL/GenBank/DDBJ databases">
        <authorList>
            <person name="de Groot N.N."/>
        </authorList>
    </citation>
    <scope>NUCLEOTIDE SEQUENCE [LARGE SCALE GENOMIC DNA]</scope>
    <source>
        <strain evidence="2 3">DSM 26424</strain>
    </source>
</reference>
<proteinExistence type="predicted"/>
<sequence>MMKWLKDNVAKARATLTAEVSKFKNRAFMEAVVNGCAVVAAADGTISSEEKQKMIGFIQRADELKHFEMRDVIDVFKKATDDFDFDKELGRAAAMQKIGKVKSSDEQARLLVRVVCAIANADGAFDENERQAVREICAELGLNPADFDL</sequence>
<dbReference type="Gene3D" id="1.10.3680.10">
    <property type="entry name" value="TerB-like"/>
    <property type="match status" value="1"/>
</dbReference>
<dbReference type="CDD" id="cd07176">
    <property type="entry name" value="terB"/>
    <property type="match status" value="1"/>
</dbReference>
<dbReference type="SUPFAM" id="SSF158682">
    <property type="entry name" value="TerB-like"/>
    <property type="match status" value="1"/>
</dbReference>
<dbReference type="EMBL" id="FNEJ01000043">
    <property type="protein sequence ID" value="SDJ53982.1"/>
    <property type="molecule type" value="Genomic_DNA"/>
</dbReference>
<feature type="domain" description="Co-chaperone DjlA N-terminal" evidence="1">
    <location>
        <begin position="30"/>
        <end position="148"/>
    </location>
</feature>
<protein>
    <submittedName>
        <fullName evidence="2">Tellurite resistance protein TerB</fullName>
    </submittedName>
</protein>
<dbReference type="AlphaFoldDB" id="A0A1G8UJG9"/>